<protein>
    <recommendedName>
        <fullName evidence="3">J domain-containing protein</fullName>
    </recommendedName>
</protein>
<comment type="caution">
    <text evidence="1">The sequence shown here is derived from an EMBL/GenBank/DDBJ whole genome shotgun (WGS) entry which is preliminary data.</text>
</comment>
<sequence>MKRPTLYEILEVEETATTAEIRTASLVVKYKYMAAGNQAVYNHAVETLLNETKRYQYDVKIGIKKIEKKESKLKIAAFIILWSILIGWKIHEKPWENWMREEVPIIHNPTPEEDRNAEAKSLCLSSIGYDFSSSGVNEQGEATNQGYRDVFLFTWPHGSLKSGTGISLGATCAGRYGPPMTISTLVVNGVSVISRPLQ</sequence>
<name>A0A838Y350_9NEIS</name>
<dbReference type="EMBL" id="JACERN010000017">
    <property type="protein sequence ID" value="MBA4707752.1"/>
    <property type="molecule type" value="Genomic_DNA"/>
</dbReference>
<evidence type="ECO:0000313" key="1">
    <source>
        <dbReference type="EMBL" id="MBA4707752.1"/>
    </source>
</evidence>
<evidence type="ECO:0008006" key="3">
    <source>
        <dbReference type="Google" id="ProtNLM"/>
    </source>
</evidence>
<evidence type="ECO:0000313" key="2">
    <source>
        <dbReference type="Proteomes" id="UP000545606"/>
    </source>
</evidence>
<dbReference type="Proteomes" id="UP000545606">
    <property type="component" value="Unassembled WGS sequence"/>
</dbReference>
<accession>A0A838Y350</accession>
<dbReference type="InterPro" id="IPR036869">
    <property type="entry name" value="J_dom_sf"/>
</dbReference>
<dbReference type="SUPFAM" id="SSF46565">
    <property type="entry name" value="Chaperone J-domain"/>
    <property type="match status" value="1"/>
</dbReference>
<keyword evidence="2" id="KW-1185">Reference proteome</keyword>
<dbReference type="AlphaFoldDB" id="A0A838Y350"/>
<dbReference type="RefSeq" id="WP_181834999.1">
    <property type="nucleotide sequence ID" value="NZ_JACERN010000017.1"/>
</dbReference>
<organism evidence="1 2">
    <name type="scientific">Aquitalea aquatica</name>
    <dbReference type="NCBI Taxonomy" id="3044273"/>
    <lineage>
        <taxon>Bacteria</taxon>
        <taxon>Pseudomonadati</taxon>
        <taxon>Pseudomonadota</taxon>
        <taxon>Betaproteobacteria</taxon>
        <taxon>Neisseriales</taxon>
        <taxon>Chromobacteriaceae</taxon>
        <taxon>Aquitalea</taxon>
    </lineage>
</organism>
<reference evidence="1 2" key="1">
    <citation type="submission" date="2020-07" db="EMBL/GenBank/DDBJ databases">
        <title>Draft genome sequence of violacein-producing bacteria and related species.</title>
        <authorList>
            <person name="Wilson H.S."/>
            <person name="De Leon M.E."/>
        </authorList>
    </citation>
    <scope>NUCLEOTIDE SEQUENCE [LARGE SCALE GENOMIC DNA]</scope>
    <source>
        <strain evidence="1 2">HSC-21Su07</strain>
    </source>
</reference>
<proteinExistence type="predicted"/>
<gene>
    <name evidence="1" type="ORF">H2Z84_05025</name>
</gene>